<dbReference type="Proteomes" id="UP000037069">
    <property type="component" value="Unassembled WGS sequence"/>
</dbReference>
<keyword evidence="2" id="KW-1185">Reference proteome</keyword>
<sequence length="88" mass="10197">MHSGSVEDENRSLQLILTKNNLRAYFFRIFVINIETENHSKKRNLIGKILFMKTANLLNDLSFDLNFAFNNFINSLDSSNSLNIETKV</sequence>
<protein>
    <submittedName>
        <fullName evidence="1">Uncharacterized protein</fullName>
    </submittedName>
</protein>
<evidence type="ECO:0000313" key="1">
    <source>
        <dbReference type="EMBL" id="KNC32498.1"/>
    </source>
</evidence>
<dbReference type="EMBL" id="JRES01000305">
    <property type="protein sequence ID" value="KNC32498.1"/>
    <property type="molecule type" value="Genomic_DNA"/>
</dbReference>
<gene>
    <name evidence="1" type="ORF">FF38_00494</name>
</gene>
<organism evidence="1 2">
    <name type="scientific">Lucilia cuprina</name>
    <name type="common">Green bottle fly</name>
    <name type="synonym">Australian sheep blowfly</name>
    <dbReference type="NCBI Taxonomy" id="7375"/>
    <lineage>
        <taxon>Eukaryota</taxon>
        <taxon>Metazoa</taxon>
        <taxon>Ecdysozoa</taxon>
        <taxon>Arthropoda</taxon>
        <taxon>Hexapoda</taxon>
        <taxon>Insecta</taxon>
        <taxon>Pterygota</taxon>
        <taxon>Neoptera</taxon>
        <taxon>Endopterygota</taxon>
        <taxon>Diptera</taxon>
        <taxon>Brachycera</taxon>
        <taxon>Muscomorpha</taxon>
        <taxon>Oestroidea</taxon>
        <taxon>Calliphoridae</taxon>
        <taxon>Luciliinae</taxon>
        <taxon>Lucilia</taxon>
    </lineage>
</organism>
<comment type="caution">
    <text evidence="1">The sequence shown here is derived from an EMBL/GenBank/DDBJ whole genome shotgun (WGS) entry which is preliminary data.</text>
</comment>
<evidence type="ECO:0000313" key="2">
    <source>
        <dbReference type="Proteomes" id="UP000037069"/>
    </source>
</evidence>
<accession>A0A0L0CJC5</accession>
<proteinExistence type="predicted"/>
<dbReference type="AlphaFoldDB" id="A0A0L0CJC5"/>
<reference evidence="1 2" key="1">
    <citation type="journal article" date="2015" name="Nat. Commun.">
        <title>Lucilia cuprina genome unlocks parasitic fly biology to underpin future interventions.</title>
        <authorList>
            <person name="Anstead C.A."/>
            <person name="Korhonen P.K."/>
            <person name="Young N.D."/>
            <person name="Hall R.S."/>
            <person name="Jex A.R."/>
            <person name="Murali S.C."/>
            <person name="Hughes D.S."/>
            <person name="Lee S.F."/>
            <person name="Perry T."/>
            <person name="Stroehlein A.J."/>
            <person name="Ansell B.R."/>
            <person name="Breugelmans B."/>
            <person name="Hofmann A."/>
            <person name="Qu J."/>
            <person name="Dugan S."/>
            <person name="Lee S.L."/>
            <person name="Chao H."/>
            <person name="Dinh H."/>
            <person name="Han Y."/>
            <person name="Doddapaneni H.V."/>
            <person name="Worley K.C."/>
            <person name="Muzny D.M."/>
            <person name="Ioannidis P."/>
            <person name="Waterhouse R.M."/>
            <person name="Zdobnov E.M."/>
            <person name="James P.J."/>
            <person name="Bagnall N.H."/>
            <person name="Kotze A.C."/>
            <person name="Gibbs R.A."/>
            <person name="Richards S."/>
            <person name="Batterham P."/>
            <person name="Gasser R.B."/>
        </authorList>
    </citation>
    <scope>NUCLEOTIDE SEQUENCE [LARGE SCALE GENOMIC DNA]</scope>
    <source>
        <strain evidence="1 2">LS</strain>
        <tissue evidence="1">Full body</tissue>
    </source>
</reference>
<name>A0A0L0CJC5_LUCCU</name>